<evidence type="ECO:0000313" key="2">
    <source>
        <dbReference type="Proteomes" id="UP000316649"/>
    </source>
</evidence>
<dbReference type="Proteomes" id="UP000316649">
    <property type="component" value="Unassembled WGS sequence"/>
</dbReference>
<protein>
    <submittedName>
        <fullName evidence="1">Phage tail protein</fullName>
    </submittedName>
</protein>
<dbReference type="RefSeq" id="WP_144358712.1">
    <property type="nucleotide sequence ID" value="NZ_VMNH01000009.1"/>
</dbReference>
<dbReference type="EMBL" id="VMNH01000009">
    <property type="protein sequence ID" value="TVO75139.1"/>
    <property type="molecule type" value="Genomic_DNA"/>
</dbReference>
<organism evidence="1 2">
    <name type="scientific">Sedimenticola selenatireducens</name>
    <dbReference type="NCBI Taxonomy" id="191960"/>
    <lineage>
        <taxon>Bacteria</taxon>
        <taxon>Pseudomonadati</taxon>
        <taxon>Pseudomonadota</taxon>
        <taxon>Gammaproteobacteria</taxon>
        <taxon>Chromatiales</taxon>
        <taxon>Sedimenticolaceae</taxon>
        <taxon>Sedimenticola</taxon>
    </lineage>
</organism>
<dbReference type="AlphaFoldDB" id="A0A558E0X9"/>
<dbReference type="Pfam" id="PF08813">
    <property type="entry name" value="Phage_tail_3"/>
    <property type="match status" value="1"/>
</dbReference>
<evidence type="ECO:0000313" key="1">
    <source>
        <dbReference type="EMBL" id="TVO75139.1"/>
    </source>
</evidence>
<proteinExistence type="predicted"/>
<dbReference type="OrthoDB" id="6538688at2"/>
<dbReference type="InterPro" id="IPR014918">
    <property type="entry name" value="Phage_tail_3"/>
</dbReference>
<name>A0A558E0X9_9GAMM</name>
<gene>
    <name evidence="1" type="ORF">FHP88_08995</name>
</gene>
<reference evidence="1 2" key="1">
    <citation type="submission" date="2019-07" db="EMBL/GenBank/DDBJ databases">
        <title>The pathways for chlorine oxyanion respiration interact through the shared metabolite chlorate.</title>
        <authorList>
            <person name="Barnum T.P."/>
            <person name="Cheng Y."/>
            <person name="Hill K.A."/>
            <person name="Lucas L.N."/>
            <person name="Carlson H.K."/>
            <person name="Coates J.D."/>
        </authorList>
    </citation>
    <scope>NUCLEOTIDE SEQUENCE [LARGE SCALE GENOMIC DNA]</scope>
    <source>
        <strain evidence="1 2">BK-1</strain>
    </source>
</reference>
<comment type="caution">
    <text evidence="1">The sequence shown here is derived from an EMBL/GenBank/DDBJ whole genome shotgun (WGS) entry which is preliminary data.</text>
</comment>
<accession>A0A558E0X9</accession>
<keyword evidence="2" id="KW-1185">Reference proteome</keyword>
<dbReference type="Gene3D" id="2.40.30.180">
    <property type="entry name" value="Ubiquitin-activating enzyme E1, FCCH domain"/>
    <property type="match status" value="1"/>
</dbReference>
<dbReference type="InterPro" id="IPR042302">
    <property type="entry name" value="E1_FCCH_sf"/>
</dbReference>
<dbReference type="Gene3D" id="4.10.410.40">
    <property type="match status" value="1"/>
</dbReference>
<sequence>MPSPKIWSNVQVAMQSVLATADTITGITKANPGVVTSTGHGILDGEYVVLTSVGMSQLDQRVVRAANVTANTFELEGVDTTNFDTFTSGSCQVITFGTTFGTIKSLSGSGGDFSFVDTTTIHDSVATQIPGIASASTYSFDNIWDVADAGLIAMKAASDTKAKRAFKFTFSDGQIMVFNGYVGASLLPTGSAQDLVTTSSVVTMYGTPTYYAS</sequence>